<dbReference type="EMBL" id="CAJOBA010082355">
    <property type="protein sequence ID" value="CAF4447676.1"/>
    <property type="molecule type" value="Genomic_DNA"/>
</dbReference>
<evidence type="ECO:0000256" key="1">
    <source>
        <dbReference type="SAM" id="MobiDB-lite"/>
    </source>
</evidence>
<feature type="compositionally biased region" description="Basic and acidic residues" evidence="1">
    <location>
        <begin position="1"/>
        <end position="31"/>
    </location>
</feature>
<sequence>KDPGEEQGGKDEQQDEEQGRKGEEQGGKGEEQGEQQGEEQGGNGEQQGEEGSTIIKEELGLRELQIDFIGVEVGEEKQIDAVPPMMVAKINRSSRYKTKHQTFVVWCL</sequence>
<gene>
    <name evidence="2" type="ORF">OVA965_LOCUS43418</name>
    <name evidence="3" type="ORF">TMI583_LOCUS45672</name>
</gene>
<evidence type="ECO:0000313" key="2">
    <source>
        <dbReference type="EMBL" id="CAF1625291.1"/>
    </source>
</evidence>
<comment type="caution">
    <text evidence="2">The sequence shown here is derived from an EMBL/GenBank/DDBJ whole genome shotgun (WGS) entry which is preliminary data.</text>
</comment>
<reference evidence="2" key="1">
    <citation type="submission" date="2021-02" db="EMBL/GenBank/DDBJ databases">
        <authorList>
            <person name="Nowell W R."/>
        </authorList>
    </citation>
    <scope>NUCLEOTIDE SEQUENCE</scope>
</reference>
<dbReference type="AlphaFoldDB" id="A0A8S2G446"/>
<feature type="non-terminal residue" evidence="2">
    <location>
        <position position="108"/>
    </location>
</feature>
<dbReference type="EMBL" id="CAJNOK010057169">
    <property type="protein sequence ID" value="CAF1625291.1"/>
    <property type="molecule type" value="Genomic_DNA"/>
</dbReference>
<accession>A0A8S2G446</accession>
<evidence type="ECO:0000313" key="3">
    <source>
        <dbReference type="EMBL" id="CAF4447676.1"/>
    </source>
</evidence>
<organism evidence="2 4">
    <name type="scientific">Didymodactylos carnosus</name>
    <dbReference type="NCBI Taxonomy" id="1234261"/>
    <lineage>
        <taxon>Eukaryota</taxon>
        <taxon>Metazoa</taxon>
        <taxon>Spiralia</taxon>
        <taxon>Gnathifera</taxon>
        <taxon>Rotifera</taxon>
        <taxon>Eurotatoria</taxon>
        <taxon>Bdelloidea</taxon>
        <taxon>Philodinida</taxon>
        <taxon>Philodinidae</taxon>
        <taxon>Didymodactylos</taxon>
    </lineage>
</organism>
<feature type="region of interest" description="Disordered" evidence="1">
    <location>
        <begin position="1"/>
        <end position="58"/>
    </location>
</feature>
<evidence type="ECO:0000313" key="4">
    <source>
        <dbReference type="Proteomes" id="UP000677228"/>
    </source>
</evidence>
<name>A0A8S2G446_9BILA</name>
<dbReference type="Proteomes" id="UP000677228">
    <property type="component" value="Unassembled WGS sequence"/>
</dbReference>
<proteinExistence type="predicted"/>
<protein>
    <submittedName>
        <fullName evidence="2">Uncharacterized protein</fullName>
    </submittedName>
</protein>
<dbReference type="Proteomes" id="UP000682733">
    <property type="component" value="Unassembled WGS sequence"/>
</dbReference>